<accession>A0A1V4KIM5</accession>
<evidence type="ECO:0000313" key="1">
    <source>
        <dbReference type="EMBL" id="OPJ84292.1"/>
    </source>
</evidence>
<gene>
    <name evidence="1" type="ORF">AV530_015749</name>
</gene>
<organism evidence="1 2">
    <name type="scientific">Patagioenas fasciata monilis</name>
    <dbReference type="NCBI Taxonomy" id="372326"/>
    <lineage>
        <taxon>Eukaryota</taxon>
        <taxon>Metazoa</taxon>
        <taxon>Chordata</taxon>
        <taxon>Craniata</taxon>
        <taxon>Vertebrata</taxon>
        <taxon>Euteleostomi</taxon>
        <taxon>Archelosauria</taxon>
        <taxon>Archosauria</taxon>
        <taxon>Dinosauria</taxon>
        <taxon>Saurischia</taxon>
        <taxon>Theropoda</taxon>
        <taxon>Coelurosauria</taxon>
        <taxon>Aves</taxon>
        <taxon>Neognathae</taxon>
        <taxon>Neoaves</taxon>
        <taxon>Columbimorphae</taxon>
        <taxon>Columbiformes</taxon>
        <taxon>Columbidae</taxon>
        <taxon>Patagioenas</taxon>
    </lineage>
</organism>
<proteinExistence type="predicted"/>
<evidence type="ECO:0000313" key="2">
    <source>
        <dbReference type="Proteomes" id="UP000190648"/>
    </source>
</evidence>
<protein>
    <submittedName>
        <fullName evidence="1">Uncharacterized protein</fullName>
    </submittedName>
</protein>
<comment type="caution">
    <text evidence="1">The sequence shown here is derived from an EMBL/GenBank/DDBJ whole genome shotgun (WGS) entry which is preliminary data.</text>
</comment>
<keyword evidence="2" id="KW-1185">Reference proteome</keyword>
<dbReference type="EMBL" id="LSYS01003057">
    <property type="protein sequence ID" value="OPJ84292.1"/>
    <property type="molecule type" value="Genomic_DNA"/>
</dbReference>
<name>A0A1V4KIM5_PATFA</name>
<reference evidence="1 2" key="1">
    <citation type="submission" date="2016-02" db="EMBL/GenBank/DDBJ databases">
        <title>Band-tailed pigeon sequencing and assembly.</title>
        <authorList>
            <person name="Soares A.E."/>
            <person name="Novak B.J."/>
            <person name="Rice E.S."/>
            <person name="O'Connell B."/>
            <person name="Chang D."/>
            <person name="Weber S."/>
            <person name="Shapiro B."/>
        </authorList>
    </citation>
    <scope>NUCLEOTIDE SEQUENCE [LARGE SCALE GENOMIC DNA]</scope>
    <source>
        <strain evidence="1">BTP2013</strain>
        <tissue evidence="1">Blood</tissue>
    </source>
</reference>
<dbReference type="AlphaFoldDB" id="A0A1V4KIM5"/>
<dbReference type="Proteomes" id="UP000190648">
    <property type="component" value="Unassembled WGS sequence"/>
</dbReference>
<sequence>MSLRLSASLFAQHKALRLAAWCDRFHLEPVILLFRSQSTRQSGHQHGEGFSLVGRRQQDQPQPWVPQHLKQWWIIAHLLGKVLYFLEIPRGQIYPYTAKCWLLPVILQG</sequence>